<dbReference type="EC" id="2.1.1.182" evidence="7"/>
<dbReference type="Gene3D" id="1.10.8.100">
    <property type="entry name" value="Ribosomal RNA adenine dimethylase-like, domain 2"/>
    <property type="match status" value="1"/>
</dbReference>
<dbReference type="GO" id="GO:0003723">
    <property type="term" value="F:RNA binding"/>
    <property type="evidence" value="ECO:0007669"/>
    <property type="project" value="UniProtKB-UniRule"/>
</dbReference>
<keyword evidence="1 7" id="KW-0963">Cytoplasm</keyword>
<feature type="domain" description="Ribosomal RNA adenine methylase transferase N-terminal" evidence="9">
    <location>
        <begin position="34"/>
        <end position="208"/>
    </location>
</feature>
<feature type="binding site" evidence="7 8">
    <location>
        <position position="27"/>
    </location>
    <ligand>
        <name>S-adenosyl-L-methionine</name>
        <dbReference type="ChEBI" id="CHEBI:59789"/>
    </ligand>
</feature>
<dbReference type="InterPro" id="IPR029063">
    <property type="entry name" value="SAM-dependent_MTases_sf"/>
</dbReference>
<dbReference type="InterPro" id="IPR011530">
    <property type="entry name" value="rRNA_adenine_dimethylase"/>
</dbReference>
<dbReference type="InterPro" id="IPR020598">
    <property type="entry name" value="rRNA_Ade_methylase_Trfase_N"/>
</dbReference>
<feature type="binding site" evidence="7 8">
    <location>
        <position position="123"/>
    </location>
    <ligand>
        <name>S-adenosyl-L-methionine</name>
        <dbReference type="ChEBI" id="CHEBI:59789"/>
    </ligand>
</feature>
<feature type="binding site" evidence="7 8">
    <location>
        <position position="53"/>
    </location>
    <ligand>
        <name>S-adenosyl-L-methionine</name>
        <dbReference type="ChEBI" id="CHEBI:59789"/>
    </ligand>
</feature>
<dbReference type="EMBL" id="SRMQ01000010">
    <property type="protein sequence ID" value="TGJ75849.1"/>
    <property type="molecule type" value="Genomic_DNA"/>
</dbReference>
<evidence type="ECO:0000256" key="3">
    <source>
        <dbReference type="ARBA" id="ARBA00022603"/>
    </source>
</evidence>
<dbReference type="InterPro" id="IPR023165">
    <property type="entry name" value="rRNA_Ade_diMease-like_C"/>
</dbReference>
<dbReference type="PANTHER" id="PTHR11727">
    <property type="entry name" value="DIMETHYLADENOSINE TRANSFERASE"/>
    <property type="match status" value="1"/>
</dbReference>
<name>A0A4Z0XWM4_9FIRM</name>
<dbReference type="NCBIfam" id="TIGR00755">
    <property type="entry name" value="ksgA"/>
    <property type="match status" value="1"/>
</dbReference>
<dbReference type="PANTHER" id="PTHR11727:SF7">
    <property type="entry name" value="DIMETHYLADENOSINE TRANSFERASE-RELATED"/>
    <property type="match status" value="1"/>
</dbReference>
<dbReference type="GO" id="GO:0005829">
    <property type="term" value="C:cytosol"/>
    <property type="evidence" value="ECO:0007669"/>
    <property type="project" value="TreeGrafter"/>
</dbReference>
<keyword evidence="4 7" id="KW-0808">Transferase</keyword>
<evidence type="ECO:0000256" key="8">
    <source>
        <dbReference type="PROSITE-ProRule" id="PRU01026"/>
    </source>
</evidence>
<dbReference type="GO" id="GO:0052908">
    <property type="term" value="F:16S rRNA (adenine(1518)-N(6)/adenine(1519)-N(6))-dimethyltransferase activity"/>
    <property type="evidence" value="ECO:0007669"/>
    <property type="project" value="UniProtKB-EC"/>
</dbReference>
<comment type="catalytic activity">
    <reaction evidence="7">
        <text>adenosine(1518)/adenosine(1519) in 16S rRNA + 4 S-adenosyl-L-methionine = N(6)-dimethyladenosine(1518)/N(6)-dimethyladenosine(1519) in 16S rRNA + 4 S-adenosyl-L-homocysteine + 4 H(+)</text>
        <dbReference type="Rhea" id="RHEA:19609"/>
        <dbReference type="Rhea" id="RHEA-COMP:10232"/>
        <dbReference type="Rhea" id="RHEA-COMP:10233"/>
        <dbReference type="ChEBI" id="CHEBI:15378"/>
        <dbReference type="ChEBI" id="CHEBI:57856"/>
        <dbReference type="ChEBI" id="CHEBI:59789"/>
        <dbReference type="ChEBI" id="CHEBI:74411"/>
        <dbReference type="ChEBI" id="CHEBI:74493"/>
        <dbReference type="EC" id="2.1.1.182"/>
    </reaction>
</comment>
<dbReference type="AlphaFoldDB" id="A0A4Z0XWM4"/>
<keyword evidence="5 7" id="KW-0949">S-adenosyl-L-methionine</keyword>
<evidence type="ECO:0000313" key="11">
    <source>
        <dbReference type="Proteomes" id="UP000297714"/>
    </source>
</evidence>
<dbReference type="Pfam" id="PF00398">
    <property type="entry name" value="RrnaAD"/>
    <property type="match status" value="1"/>
</dbReference>
<keyword evidence="11" id="KW-1185">Reference proteome</keyword>
<dbReference type="FunFam" id="3.40.50.150:FF:000023">
    <property type="entry name" value="Ribosomal RNA small subunit methyltransferase A"/>
    <property type="match status" value="1"/>
</dbReference>
<comment type="subcellular location">
    <subcellularLocation>
        <location evidence="7">Cytoplasm</location>
    </subcellularLocation>
</comment>
<dbReference type="InterPro" id="IPR001737">
    <property type="entry name" value="KsgA/Erm"/>
</dbReference>
<dbReference type="PROSITE" id="PS01131">
    <property type="entry name" value="RRNA_A_DIMETH"/>
    <property type="match status" value="1"/>
</dbReference>
<accession>A0A4Z0XWM4</accession>
<comment type="function">
    <text evidence="7">Specifically dimethylates two adjacent adenosines (A1518 and A1519) in the loop of a conserved hairpin near the 3'-end of 16S rRNA in the 30S particle. May play a critical role in biogenesis of 30S subunits.</text>
</comment>
<keyword evidence="6 7" id="KW-0694">RNA-binding</keyword>
<evidence type="ECO:0000313" key="10">
    <source>
        <dbReference type="EMBL" id="TGJ75849.1"/>
    </source>
</evidence>
<feature type="binding site" evidence="7 8">
    <location>
        <position position="74"/>
    </location>
    <ligand>
        <name>S-adenosyl-L-methionine</name>
        <dbReference type="ChEBI" id="CHEBI:59789"/>
    </ligand>
</feature>
<dbReference type="Proteomes" id="UP000297714">
    <property type="component" value="Unassembled WGS sequence"/>
</dbReference>
<dbReference type="OrthoDB" id="9814755at2"/>
<dbReference type="HAMAP" id="MF_00607">
    <property type="entry name" value="16SrRNA_methyltr_A"/>
    <property type="match status" value="1"/>
</dbReference>
<reference evidence="10 11" key="1">
    <citation type="submission" date="2019-04" db="EMBL/GenBank/DDBJ databases">
        <authorList>
            <person name="Poehlein A."/>
            <person name="Bengelsdorf F.R."/>
            <person name="Duerre P."/>
            <person name="Daniel R."/>
        </authorList>
    </citation>
    <scope>NUCLEOTIDE SEQUENCE [LARGE SCALE GENOMIC DNA]</scope>
    <source>
        <strain evidence="10 11">BS-1</strain>
    </source>
</reference>
<protein>
    <recommendedName>
        <fullName evidence="7">Ribosomal RNA small subunit methyltransferase A</fullName>
        <ecNumber evidence="7">2.1.1.182</ecNumber>
    </recommendedName>
    <alternativeName>
        <fullName evidence="7">16S rRNA (adenine(1518)-N(6)/adenine(1519)-N(6))-dimethyltransferase</fullName>
    </alternativeName>
    <alternativeName>
        <fullName evidence="7">16S rRNA dimethyladenosine transferase</fullName>
    </alternativeName>
    <alternativeName>
        <fullName evidence="7">16S rRNA dimethylase</fullName>
    </alternativeName>
    <alternativeName>
        <fullName evidence="7">S-adenosylmethionine-6-N', N'-adenosyl(rRNA) dimethyltransferase</fullName>
    </alternativeName>
</protein>
<keyword evidence="3 7" id="KW-0489">Methyltransferase</keyword>
<dbReference type="CDD" id="cd02440">
    <property type="entry name" value="AdoMet_MTases"/>
    <property type="match status" value="1"/>
</dbReference>
<comment type="caution">
    <text evidence="10">The sequence shown here is derived from an EMBL/GenBank/DDBJ whole genome shotgun (WGS) entry which is preliminary data.</text>
</comment>
<dbReference type="RefSeq" id="WP_135660468.1">
    <property type="nucleotide sequence ID" value="NZ_JAJUFJ010000009.1"/>
</dbReference>
<feature type="binding site" evidence="7 8">
    <location>
        <position position="29"/>
    </location>
    <ligand>
        <name>S-adenosyl-L-methionine</name>
        <dbReference type="ChEBI" id="CHEBI:59789"/>
    </ligand>
</feature>
<organism evidence="10 11">
    <name type="scientific">Caproiciproducens galactitolivorans</name>
    <dbReference type="NCBI Taxonomy" id="642589"/>
    <lineage>
        <taxon>Bacteria</taxon>
        <taxon>Bacillati</taxon>
        <taxon>Bacillota</taxon>
        <taxon>Clostridia</taxon>
        <taxon>Eubacteriales</taxon>
        <taxon>Acutalibacteraceae</taxon>
        <taxon>Caproiciproducens</taxon>
    </lineage>
</organism>
<proteinExistence type="inferred from homology"/>
<dbReference type="InterPro" id="IPR020596">
    <property type="entry name" value="rRNA_Ade_Mease_Trfase_CS"/>
</dbReference>
<dbReference type="PROSITE" id="PS51689">
    <property type="entry name" value="SAM_RNA_A_N6_MT"/>
    <property type="match status" value="1"/>
</dbReference>
<keyword evidence="2 7" id="KW-0698">rRNA processing</keyword>
<comment type="similarity">
    <text evidence="7">Belongs to the class I-like SAM-binding methyltransferase superfamily. rRNA adenine N(6)-methyltransferase family. RsmA subfamily.</text>
</comment>
<evidence type="ECO:0000256" key="7">
    <source>
        <dbReference type="HAMAP-Rule" id="MF_00607"/>
    </source>
</evidence>
<dbReference type="SMART" id="SM00650">
    <property type="entry name" value="rADc"/>
    <property type="match status" value="1"/>
</dbReference>
<evidence type="ECO:0000256" key="1">
    <source>
        <dbReference type="ARBA" id="ARBA00022490"/>
    </source>
</evidence>
<evidence type="ECO:0000256" key="4">
    <source>
        <dbReference type="ARBA" id="ARBA00022679"/>
    </source>
</evidence>
<evidence type="ECO:0000259" key="9">
    <source>
        <dbReference type="SMART" id="SM00650"/>
    </source>
</evidence>
<gene>
    <name evidence="7 10" type="primary">rsmA</name>
    <name evidence="7" type="synonym">ksgA</name>
    <name evidence="10" type="ORF">CAGA_20560</name>
</gene>
<evidence type="ECO:0000256" key="5">
    <source>
        <dbReference type="ARBA" id="ARBA00022691"/>
    </source>
</evidence>
<evidence type="ECO:0000256" key="6">
    <source>
        <dbReference type="ARBA" id="ARBA00022884"/>
    </source>
</evidence>
<dbReference type="Gene3D" id="3.40.50.150">
    <property type="entry name" value="Vaccinia Virus protein VP39"/>
    <property type="match status" value="1"/>
</dbReference>
<dbReference type="SUPFAM" id="SSF53335">
    <property type="entry name" value="S-adenosyl-L-methionine-dependent methyltransferases"/>
    <property type="match status" value="1"/>
</dbReference>
<feature type="binding site" evidence="7 8">
    <location>
        <position position="99"/>
    </location>
    <ligand>
        <name>S-adenosyl-L-methionine</name>
        <dbReference type="ChEBI" id="CHEBI:59789"/>
    </ligand>
</feature>
<sequence length="285" mass="31499">MNLWDMNTIKGVLSRHGFHFSKSLGQNFLINPDVCPHMAAECRADGGGVLEIGPGLGILTVELAKRAAKVVTVELDKRLLPVLEETLAGFSNIKIILDDILKTDLKRLIETEFPGQEIAVCANLPYYITSPVIMRLLEERLPIHSITVMVQKEAAQRFCAQPGSRSCGAVSAAVRYFAEPEILFQVGRENFHPQPNVDSTVIRLNVLKEPPVHIDDEKDFFRVVKAAFGQRRKTILNSLSSGLAFQRETIALALERAGIAPNARAEQLTMEQLAALSNELSSENE</sequence>
<dbReference type="FunFam" id="1.10.8.100:FF:000001">
    <property type="entry name" value="Ribosomal RNA small subunit methyltransferase A"/>
    <property type="match status" value="1"/>
</dbReference>
<evidence type="ECO:0000256" key="2">
    <source>
        <dbReference type="ARBA" id="ARBA00022552"/>
    </source>
</evidence>